<keyword evidence="3" id="KW-0813">Transport</keyword>
<organism evidence="9 10">
    <name type="scientific">Arundinibacter roseus</name>
    <dbReference type="NCBI Taxonomy" id="2070510"/>
    <lineage>
        <taxon>Bacteria</taxon>
        <taxon>Pseudomonadati</taxon>
        <taxon>Bacteroidota</taxon>
        <taxon>Cytophagia</taxon>
        <taxon>Cytophagales</taxon>
        <taxon>Spirosomataceae</taxon>
        <taxon>Arundinibacter</taxon>
    </lineage>
</organism>
<protein>
    <submittedName>
        <fullName evidence="9">TolC family protein</fullName>
    </submittedName>
</protein>
<proteinExistence type="inferred from homology"/>
<keyword evidence="7" id="KW-0998">Cell outer membrane</keyword>
<dbReference type="PANTHER" id="PTHR30026">
    <property type="entry name" value="OUTER MEMBRANE PROTEIN TOLC"/>
    <property type="match status" value="1"/>
</dbReference>
<dbReference type="Pfam" id="PF02321">
    <property type="entry name" value="OEP"/>
    <property type="match status" value="3"/>
</dbReference>
<dbReference type="AlphaFoldDB" id="A0A4V2XAP7"/>
<feature type="chain" id="PRO_5020494518" evidence="8">
    <location>
        <begin position="25"/>
        <end position="499"/>
    </location>
</feature>
<dbReference type="EMBL" id="SMJU01000002">
    <property type="protein sequence ID" value="TDB68275.1"/>
    <property type="molecule type" value="Genomic_DNA"/>
</dbReference>
<evidence type="ECO:0000256" key="3">
    <source>
        <dbReference type="ARBA" id="ARBA00022448"/>
    </source>
</evidence>
<keyword evidence="4" id="KW-1134">Transmembrane beta strand</keyword>
<dbReference type="InterPro" id="IPR051906">
    <property type="entry name" value="TolC-like"/>
</dbReference>
<reference evidence="9 10" key="1">
    <citation type="submission" date="2019-02" db="EMBL/GenBank/DDBJ databases">
        <title>Arundinibacter roseus gen. nov., sp. nov., a new member of the family Cytophagaceae.</title>
        <authorList>
            <person name="Szuroczki S."/>
            <person name="Khayer B."/>
            <person name="Sproer C."/>
            <person name="Toumi M."/>
            <person name="Szabo A."/>
            <person name="Felfoldi T."/>
            <person name="Schumann P."/>
            <person name="Toth E."/>
        </authorList>
    </citation>
    <scope>NUCLEOTIDE SEQUENCE [LARGE SCALE GENOMIC DNA]</scope>
    <source>
        <strain evidence="9 10">DMA-k-7a</strain>
    </source>
</reference>
<evidence type="ECO:0000256" key="2">
    <source>
        <dbReference type="ARBA" id="ARBA00007613"/>
    </source>
</evidence>
<dbReference type="InterPro" id="IPR003423">
    <property type="entry name" value="OMP_efflux"/>
</dbReference>
<dbReference type="Proteomes" id="UP000295706">
    <property type="component" value="Unassembled WGS sequence"/>
</dbReference>
<evidence type="ECO:0000256" key="7">
    <source>
        <dbReference type="ARBA" id="ARBA00023237"/>
    </source>
</evidence>
<feature type="signal peptide" evidence="8">
    <location>
        <begin position="1"/>
        <end position="24"/>
    </location>
</feature>
<dbReference type="PANTHER" id="PTHR30026:SF20">
    <property type="entry name" value="OUTER MEMBRANE PROTEIN TOLC"/>
    <property type="match status" value="1"/>
</dbReference>
<accession>A0A4V2XAP7</accession>
<evidence type="ECO:0000256" key="8">
    <source>
        <dbReference type="SAM" id="SignalP"/>
    </source>
</evidence>
<keyword evidence="5" id="KW-0812">Transmembrane</keyword>
<name>A0A4V2XAP7_9BACT</name>
<evidence type="ECO:0000256" key="4">
    <source>
        <dbReference type="ARBA" id="ARBA00022452"/>
    </source>
</evidence>
<dbReference type="Gene3D" id="1.20.1600.10">
    <property type="entry name" value="Outer membrane efflux proteins (OEP)"/>
    <property type="match status" value="1"/>
</dbReference>
<dbReference type="GO" id="GO:0015562">
    <property type="term" value="F:efflux transmembrane transporter activity"/>
    <property type="evidence" value="ECO:0007669"/>
    <property type="project" value="InterPro"/>
</dbReference>
<comment type="similarity">
    <text evidence="2">Belongs to the outer membrane factor (OMF) (TC 1.B.17) family.</text>
</comment>
<keyword evidence="10" id="KW-1185">Reference proteome</keyword>
<evidence type="ECO:0000256" key="1">
    <source>
        <dbReference type="ARBA" id="ARBA00004442"/>
    </source>
</evidence>
<comment type="subcellular location">
    <subcellularLocation>
        <location evidence="1">Cell outer membrane</location>
    </subcellularLocation>
</comment>
<evidence type="ECO:0000256" key="6">
    <source>
        <dbReference type="ARBA" id="ARBA00023136"/>
    </source>
</evidence>
<dbReference type="SUPFAM" id="SSF56954">
    <property type="entry name" value="Outer membrane efflux proteins (OEP)"/>
    <property type="match status" value="1"/>
</dbReference>
<evidence type="ECO:0000313" key="10">
    <source>
        <dbReference type="Proteomes" id="UP000295706"/>
    </source>
</evidence>
<evidence type="ECO:0000256" key="5">
    <source>
        <dbReference type="ARBA" id="ARBA00022692"/>
    </source>
</evidence>
<keyword evidence="6" id="KW-0472">Membrane</keyword>
<sequence length="499" mass="55626">MYLLRKPIFLLLCSLSSILSPTLAQVTTQSTTNPKVEELSLEECIQIALQNNLQIKQSALQVSADQNNLIQSKWQRWPSLGFNASQGFSFGRNIDPFTNQFVQQNISFNNYSLNSSVTLFNGFQLQNTIRQNDLTLQASQKDFATNRNDVMLNVALAYVQVLSNEELIEVSTRQIEATQLQLDRTQRLVDAGTLAESQLFDLRAQIANDELSLVNAQNNLESARLTLKQLMNLPASEQITVQRLNVADPALRAYESSVNEVYETAIQNLPQMQAAQLRIQAAQQGVEVAKSQGLPSLSLSGGLSSAFSSAAPSERFVADGTGTTTTPVPSQTRFVQAGEFTFPVVELVTVPNGSVQHFGYFDQLNFNRNSSLNLSLRIPIFTNYQTKYRVANAKIQQKNTEFQADLISQQIRLNVEQAYIDLSNSGKRYSATANQVRALEEAFRVSESRLGVGAINSADYSISKANLDRARANLIQTKYDYVLRTKILDFYMNKPLTLD</sequence>
<dbReference type="GO" id="GO:0009279">
    <property type="term" value="C:cell outer membrane"/>
    <property type="evidence" value="ECO:0007669"/>
    <property type="project" value="UniProtKB-SubCell"/>
</dbReference>
<keyword evidence="8" id="KW-0732">Signal</keyword>
<gene>
    <name evidence="9" type="ORF">EZE20_03420</name>
</gene>
<dbReference type="GO" id="GO:0015288">
    <property type="term" value="F:porin activity"/>
    <property type="evidence" value="ECO:0007669"/>
    <property type="project" value="TreeGrafter"/>
</dbReference>
<evidence type="ECO:0000313" key="9">
    <source>
        <dbReference type="EMBL" id="TDB68275.1"/>
    </source>
</evidence>
<dbReference type="OrthoDB" id="9811587at2"/>
<comment type="caution">
    <text evidence="9">The sequence shown here is derived from an EMBL/GenBank/DDBJ whole genome shotgun (WGS) entry which is preliminary data.</text>
</comment>
<dbReference type="GO" id="GO:1990281">
    <property type="term" value="C:efflux pump complex"/>
    <property type="evidence" value="ECO:0007669"/>
    <property type="project" value="TreeGrafter"/>
</dbReference>